<dbReference type="AlphaFoldDB" id="A0A502DXT8"/>
<sequence length="230" mass="25365">MRTHRFLRHGALALMAALAACAASAGPADALPLPRDARTEIIGDDMRFNGASMQIVRFDTADAQATEGFYRDFFVRHGRAGKSVVNERNGARVLSGIQDGRLITAEFAGAVGATSVLVSSMVLAEMRNPEELAPQAPRMPGTTVVQVIESRDGPVRNTVTSMRNNQTVEGNAMYLRAQMLRAGWSRQRDHTEQTQVARQLLFTRDGKESLVDIRRMDNGETYIVMNETQR</sequence>
<dbReference type="PROSITE" id="PS51257">
    <property type="entry name" value="PROKAR_LIPOPROTEIN"/>
    <property type="match status" value="1"/>
</dbReference>
<feature type="chain" id="PRO_5021213832" evidence="1">
    <location>
        <begin position="26"/>
        <end position="230"/>
    </location>
</feature>
<accession>A0A502DXT8</accession>
<evidence type="ECO:0000313" key="2">
    <source>
        <dbReference type="EMBL" id="TPG28970.1"/>
    </source>
</evidence>
<dbReference type="EMBL" id="RCZI01000002">
    <property type="protein sequence ID" value="TPG28970.1"/>
    <property type="molecule type" value="Genomic_DNA"/>
</dbReference>
<evidence type="ECO:0000256" key="1">
    <source>
        <dbReference type="SAM" id="SignalP"/>
    </source>
</evidence>
<keyword evidence="1" id="KW-0732">Signal</keyword>
<protein>
    <submittedName>
        <fullName evidence="2">Uncharacterized protein</fullName>
    </submittedName>
</protein>
<dbReference type="RefSeq" id="WP_140841024.1">
    <property type="nucleotide sequence ID" value="NZ_RCZI01000002.1"/>
</dbReference>
<evidence type="ECO:0000313" key="3">
    <source>
        <dbReference type="Proteomes" id="UP000319212"/>
    </source>
</evidence>
<dbReference type="Proteomes" id="UP000319212">
    <property type="component" value="Unassembled WGS sequence"/>
</dbReference>
<dbReference type="OrthoDB" id="8843441at2"/>
<name>A0A502DXT8_9BURK</name>
<proteinExistence type="predicted"/>
<organism evidence="2 3">
    <name type="scientific">Variovorax guangxiensis</name>
    <dbReference type="NCBI Taxonomy" id="1775474"/>
    <lineage>
        <taxon>Bacteria</taxon>
        <taxon>Pseudomonadati</taxon>
        <taxon>Pseudomonadota</taxon>
        <taxon>Betaproteobacteria</taxon>
        <taxon>Burkholderiales</taxon>
        <taxon>Comamonadaceae</taxon>
        <taxon>Variovorax</taxon>
    </lineage>
</organism>
<feature type="signal peptide" evidence="1">
    <location>
        <begin position="1"/>
        <end position="25"/>
    </location>
</feature>
<gene>
    <name evidence="2" type="ORF">EAH82_09345</name>
</gene>
<comment type="caution">
    <text evidence="2">The sequence shown here is derived from an EMBL/GenBank/DDBJ whole genome shotgun (WGS) entry which is preliminary data.</text>
</comment>
<reference evidence="2 3" key="1">
    <citation type="journal article" date="2019" name="Environ. Microbiol.">
        <title>Species interactions and distinct microbial communities in high Arctic permafrost affected cryosols are associated with the CH4 and CO2 gas fluxes.</title>
        <authorList>
            <person name="Altshuler I."/>
            <person name="Hamel J."/>
            <person name="Turney S."/>
            <person name="Magnuson E."/>
            <person name="Levesque R."/>
            <person name="Greer C."/>
            <person name="Whyte L.G."/>
        </authorList>
    </citation>
    <scope>NUCLEOTIDE SEQUENCE [LARGE SCALE GENOMIC DNA]</scope>
    <source>
        <strain evidence="2 3">S06.C</strain>
    </source>
</reference>